<organism evidence="1 2">
    <name type="scientific">Aequorivita viscosa</name>
    <dbReference type="NCBI Taxonomy" id="797419"/>
    <lineage>
        <taxon>Bacteria</taxon>
        <taxon>Pseudomonadati</taxon>
        <taxon>Bacteroidota</taxon>
        <taxon>Flavobacteriia</taxon>
        <taxon>Flavobacteriales</taxon>
        <taxon>Flavobacteriaceae</taxon>
        <taxon>Aequorivita</taxon>
    </lineage>
</organism>
<sequence length="39" mass="4879">MKRTFHLDFGDTHDRFKAFLNLKIRFTEIELMFYIIQKN</sequence>
<evidence type="ECO:0000313" key="2">
    <source>
        <dbReference type="Proteomes" id="UP000184172"/>
    </source>
</evidence>
<dbReference type="AlphaFoldDB" id="A0A1M6A7T9"/>
<gene>
    <name evidence="1" type="ORF">SAMN04487908_101103</name>
</gene>
<keyword evidence="2" id="KW-1185">Reference proteome</keyword>
<reference evidence="2" key="1">
    <citation type="submission" date="2016-11" db="EMBL/GenBank/DDBJ databases">
        <authorList>
            <person name="Varghese N."/>
            <person name="Submissions S."/>
        </authorList>
    </citation>
    <scope>NUCLEOTIDE SEQUENCE [LARGE SCALE GENOMIC DNA]</scope>
    <source>
        <strain evidence="2">DSM 26349</strain>
    </source>
</reference>
<dbReference type="Proteomes" id="UP000184172">
    <property type="component" value="Unassembled WGS sequence"/>
</dbReference>
<accession>A0A1M6A7T9</accession>
<name>A0A1M6A7T9_9FLAO</name>
<dbReference type="STRING" id="797419.SAMN05216556_102104"/>
<protein>
    <submittedName>
        <fullName evidence="1">Uncharacterized protein</fullName>
    </submittedName>
</protein>
<evidence type="ECO:0000313" key="1">
    <source>
        <dbReference type="EMBL" id="SHI32530.1"/>
    </source>
</evidence>
<proteinExistence type="predicted"/>
<dbReference type="EMBL" id="FQYV01000001">
    <property type="protein sequence ID" value="SHI32530.1"/>
    <property type="molecule type" value="Genomic_DNA"/>
</dbReference>